<name>A0A645J4N8_9ZZZZ</name>
<protein>
    <submittedName>
        <fullName evidence="1">Uncharacterized protein</fullName>
    </submittedName>
</protein>
<sequence length="62" mass="6898">MHMGDGVVYTPMALDILLTANEAKADSDPSKFKVGRLSDYIVEGYSQMDRNHSLKLTGRHES</sequence>
<dbReference type="EMBL" id="VSSQ01131055">
    <property type="protein sequence ID" value="MPN58406.1"/>
    <property type="molecule type" value="Genomic_DNA"/>
</dbReference>
<dbReference type="AlphaFoldDB" id="A0A645J4N8"/>
<gene>
    <name evidence="1" type="ORF">SDC9_206111</name>
</gene>
<reference evidence="1" key="1">
    <citation type="submission" date="2019-08" db="EMBL/GenBank/DDBJ databases">
        <authorList>
            <person name="Kucharzyk K."/>
            <person name="Murdoch R.W."/>
            <person name="Higgins S."/>
            <person name="Loffler F."/>
        </authorList>
    </citation>
    <scope>NUCLEOTIDE SEQUENCE</scope>
</reference>
<accession>A0A645J4N8</accession>
<organism evidence="1">
    <name type="scientific">bioreactor metagenome</name>
    <dbReference type="NCBI Taxonomy" id="1076179"/>
    <lineage>
        <taxon>unclassified sequences</taxon>
        <taxon>metagenomes</taxon>
        <taxon>ecological metagenomes</taxon>
    </lineage>
</organism>
<evidence type="ECO:0000313" key="1">
    <source>
        <dbReference type="EMBL" id="MPN58406.1"/>
    </source>
</evidence>
<proteinExistence type="predicted"/>
<comment type="caution">
    <text evidence="1">The sequence shown here is derived from an EMBL/GenBank/DDBJ whole genome shotgun (WGS) entry which is preliminary data.</text>
</comment>